<organism evidence="1 2">
    <name type="scientific">Phaeosphaeria nodorum (strain SN15 / ATCC MYA-4574 / FGSC 10173)</name>
    <name type="common">Glume blotch fungus</name>
    <name type="synonym">Parastagonospora nodorum</name>
    <dbReference type="NCBI Taxonomy" id="321614"/>
    <lineage>
        <taxon>Eukaryota</taxon>
        <taxon>Fungi</taxon>
        <taxon>Dikarya</taxon>
        <taxon>Ascomycota</taxon>
        <taxon>Pezizomycotina</taxon>
        <taxon>Dothideomycetes</taxon>
        <taxon>Pleosporomycetidae</taxon>
        <taxon>Pleosporales</taxon>
        <taxon>Pleosporineae</taxon>
        <taxon>Phaeosphaeriaceae</taxon>
        <taxon>Parastagonospora</taxon>
    </lineage>
</organism>
<reference evidence="2" key="1">
    <citation type="journal article" date="2021" name="BMC Genomics">
        <title>Chromosome-level genome assembly and manually-curated proteome of model necrotroph Parastagonospora nodorum Sn15 reveals a genome-wide trove of candidate effector homologs, and redundancy of virulence-related functions within an accessory chromosome.</title>
        <authorList>
            <person name="Bertazzoni S."/>
            <person name="Jones D.A.B."/>
            <person name="Phan H.T."/>
            <person name="Tan K.-C."/>
            <person name="Hane J.K."/>
        </authorList>
    </citation>
    <scope>NUCLEOTIDE SEQUENCE [LARGE SCALE GENOMIC DNA]</scope>
    <source>
        <strain evidence="2">SN15 / ATCC MYA-4574 / FGSC 10173)</strain>
    </source>
</reference>
<dbReference type="EMBL" id="CP069028">
    <property type="protein sequence ID" value="QRC96309.1"/>
    <property type="molecule type" value="Genomic_DNA"/>
</dbReference>
<evidence type="ECO:0000313" key="1">
    <source>
        <dbReference type="EMBL" id="QRC96309.1"/>
    </source>
</evidence>
<name>A0A7U2F041_PHANO</name>
<dbReference type="Proteomes" id="UP000663193">
    <property type="component" value="Chromosome 6"/>
</dbReference>
<dbReference type="VEuPathDB" id="FungiDB:JI435_408680"/>
<accession>A0A7U2F041</accession>
<sequence length="111" mass="12804">MHRSSNHCCPRCHMQHALPEATKLTAYSADEVDTGSDSSYHNVRSHRVLTCSTSLTAFVQPHLYRIAAFLRQSLSTQRHCYASCQMQYRSGPVRRRCRFPLSMLCNRLLQM</sequence>
<dbReference type="AlphaFoldDB" id="A0A7U2F041"/>
<proteinExistence type="predicted"/>
<evidence type="ECO:0000313" key="2">
    <source>
        <dbReference type="Proteomes" id="UP000663193"/>
    </source>
</evidence>
<protein>
    <submittedName>
        <fullName evidence="1">Uncharacterized protein</fullName>
    </submittedName>
</protein>
<gene>
    <name evidence="1" type="ORF">JI435_408680</name>
</gene>
<keyword evidence="2" id="KW-1185">Reference proteome</keyword>